<dbReference type="AlphaFoldDB" id="A0A5C7G037"/>
<feature type="region of interest" description="Disordered" evidence="1">
    <location>
        <begin position="503"/>
        <end position="527"/>
    </location>
</feature>
<evidence type="ECO:0000256" key="1">
    <source>
        <dbReference type="SAM" id="MobiDB-lite"/>
    </source>
</evidence>
<proteinExistence type="predicted"/>
<evidence type="ECO:0000313" key="3">
    <source>
        <dbReference type="Proteomes" id="UP000321907"/>
    </source>
</evidence>
<accession>A0A5C7G037</accession>
<feature type="compositionally biased region" description="Basic residues" evidence="1">
    <location>
        <begin position="503"/>
        <end position="512"/>
    </location>
</feature>
<gene>
    <name evidence="2" type="ORF">FUA23_04020</name>
</gene>
<reference evidence="2 3" key="1">
    <citation type="submission" date="2019-08" db="EMBL/GenBank/DDBJ databases">
        <title>Lewinella sp. strain SSH13 Genome sequencing and assembly.</title>
        <authorList>
            <person name="Kim I."/>
        </authorList>
    </citation>
    <scope>NUCLEOTIDE SEQUENCE [LARGE SCALE GENOMIC DNA]</scope>
    <source>
        <strain evidence="2 3">SSH13</strain>
    </source>
</reference>
<dbReference type="Proteomes" id="UP000321907">
    <property type="component" value="Unassembled WGS sequence"/>
</dbReference>
<protein>
    <submittedName>
        <fullName evidence="2">Uncharacterized protein</fullName>
    </submittedName>
</protein>
<dbReference type="EMBL" id="VOXD01000004">
    <property type="protein sequence ID" value="TXF90976.1"/>
    <property type="molecule type" value="Genomic_DNA"/>
</dbReference>
<evidence type="ECO:0000313" key="2">
    <source>
        <dbReference type="EMBL" id="TXF90976.1"/>
    </source>
</evidence>
<sequence length="527" mass="61033">MSIIFELNQLCSSRSVTKFFKNTEGDSLIQSLYRLVHSGKYTEDEIAKKIYGKDATADHAKYKALRTRLRNIFLEAFMMQETRNPSYTTYEQAYQHGYQQLALLRVLAGKRAYKVARDIAVVVFKNVRNYEIIPLNQGLTDILASLHLGVAYNQKLFEYYSDLHRHYSQAAFDLNVISNYYREIRNSIYAQRESPSTTGQRAREYAGICAKIAKNYPAVSQLQGMYISMEMTGCILRGEYNEAIKVAEQGEKILMKCEGVSQTVLSILALERVDCAIRLNDFEMGKQQIASARLQIAKKSMHELKLVEYAIKLGLRTRNYEFAYREFVALDKSSIKRLLTPRHAEYWLILEAAINLLLTAGEIIPDESWPVLRKFRTKKFINDVPSFGREKRGVNIQILVIQALYFIIMKKYDDMVERTDALNAYCKRYLKNDENRRNDAFFKLLLIVIKANFNRAKAIEKGKYTFGKLRDTTDWSSLNNTEIIPYEDLWMILLSHLEEKPKRGRSKHHVQKSNRTIASVGRKPVGD</sequence>
<organism evidence="2 3">
    <name type="scientific">Neolewinella aurantiaca</name>
    <dbReference type="NCBI Taxonomy" id="2602767"/>
    <lineage>
        <taxon>Bacteria</taxon>
        <taxon>Pseudomonadati</taxon>
        <taxon>Bacteroidota</taxon>
        <taxon>Saprospiria</taxon>
        <taxon>Saprospirales</taxon>
        <taxon>Lewinellaceae</taxon>
        <taxon>Neolewinella</taxon>
    </lineage>
</organism>
<name>A0A5C7G037_9BACT</name>
<dbReference type="RefSeq" id="WP_147929434.1">
    <property type="nucleotide sequence ID" value="NZ_VOXD01000004.1"/>
</dbReference>
<keyword evidence="3" id="KW-1185">Reference proteome</keyword>
<comment type="caution">
    <text evidence="2">The sequence shown here is derived from an EMBL/GenBank/DDBJ whole genome shotgun (WGS) entry which is preliminary data.</text>
</comment>
<dbReference type="OrthoDB" id="1490648at2"/>